<dbReference type="RefSeq" id="WP_203698623.1">
    <property type="nucleotide sequence ID" value="NZ_BAAALC010000010.1"/>
</dbReference>
<accession>A0A8J3L7N5</accession>
<feature type="compositionally biased region" description="Basic residues" evidence="1">
    <location>
        <begin position="377"/>
        <end position="387"/>
    </location>
</feature>
<gene>
    <name evidence="3" type="ORF">Cco03nite_73590</name>
</gene>
<feature type="compositionally biased region" description="Pro residues" evidence="1">
    <location>
        <begin position="67"/>
        <end position="76"/>
    </location>
</feature>
<feature type="compositionally biased region" description="Basic and acidic residues" evidence="1">
    <location>
        <begin position="56"/>
        <end position="66"/>
    </location>
</feature>
<feature type="region of interest" description="Disordered" evidence="1">
    <location>
        <begin position="1"/>
        <end position="387"/>
    </location>
</feature>
<dbReference type="Proteomes" id="UP000630887">
    <property type="component" value="Unassembled WGS sequence"/>
</dbReference>
<protein>
    <submittedName>
        <fullName evidence="3">Uncharacterized protein</fullName>
    </submittedName>
</protein>
<feature type="compositionally biased region" description="Low complexity" evidence="1">
    <location>
        <begin position="77"/>
        <end position="87"/>
    </location>
</feature>
<organism evidence="3 4">
    <name type="scientific">Catellatospora coxensis</name>
    <dbReference type="NCBI Taxonomy" id="310354"/>
    <lineage>
        <taxon>Bacteria</taxon>
        <taxon>Bacillati</taxon>
        <taxon>Actinomycetota</taxon>
        <taxon>Actinomycetes</taxon>
        <taxon>Micromonosporales</taxon>
        <taxon>Micromonosporaceae</taxon>
        <taxon>Catellatospora</taxon>
    </lineage>
</organism>
<dbReference type="EMBL" id="BONI01000096">
    <property type="protein sequence ID" value="GIG10659.1"/>
    <property type="molecule type" value="Genomic_DNA"/>
</dbReference>
<dbReference type="AlphaFoldDB" id="A0A8J3L7N5"/>
<evidence type="ECO:0000256" key="1">
    <source>
        <dbReference type="SAM" id="MobiDB-lite"/>
    </source>
</evidence>
<proteinExistence type="predicted"/>
<feature type="transmembrane region" description="Helical" evidence="2">
    <location>
        <begin position="390"/>
        <end position="410"/>
    </location>
</feature>
<feature type="transmembrane region" description="Helical" evidence="2">
    <location>
        <begin position="496"/>
        <end position="519"/>
    </location>
</feature>
<name>A0A8J3L7N5_9ACTN</name>
<feature type="transmembrane region" description="Helical" evidence="2">
    <location>
        <begin position="526"/>
        <end position="546"/>
    </location>
</feature>
<keyword evidence="4" id="KW-1185">Reference proteome</keyword>
<sequence>MRDNVDSLAHDEPTQRVEPGTAPGRDEPHPSRPVRSGTLVAPPPPGLVALPVDVDAPWRRPDEAPKPPRAATPDPTPQATTPPDAVAHATPQDAPDAVAPAMLPDAPSPGTTSQDVASPGTAAQDAAAPMVRTPDQADVPDTAPAADGPAEQPVRAASPRQVESAPAVPHPDPAVPAELTRHAAPAGAVEPAHAVETRATESAHAPEPAERAHPAWLGEPTGRFDLDLPEHGRTNPSWLGEPTRRPDPDVPFDQYALPDDPPPAAFGRGVDAAPARPVTGPARAARDAVTIDLAEDDWHADLPDPVGGSASGSPTPAIPAPPGAHRPVAAGAAQPPAAGYSAPTEAFTMPVQEVPRESWIDPRLRGGRRARPEDAPKRKRARPPRAPRRTAVAMPLLILFALVAAFFSWVSAEPLWLAMGHGKTGTLTVTSCAGSGLLQRCVGEFATPARDFTAVPVDVFGPPGQAEGLSAPARIVGANSHRAYVTNGTGGLHLRWIVGLSIVLLCSIAIVFATGALRLPERRERLAAAGLAFAGPFLITIGFLAATF</sequence>
<keyword evidence="2" id="KW-0472">Membrane</keyword>
<feature type="compositionally biased region" description="Basic and acidic residues" evidence="1">
    <location>
        <begin position="354"/>
        <end position="376"/>
    </location>
</feature>
<evidence type="ECO:0000256" key="2">
    <source>
        <dbReference type="SAM" id="Phobius"/>
    </source>
</evidence>
<evidence type="ECO:0000313" key="4">
    <source>
        <dbReference type="Proteomes" id="UP000630887"/>
    </source>
</evidence>
<keyword evidence="2" id="KW-0812">Transmembrane</keyword>
<keyword evidence="2" id="KW-1133">Transmembrane helix</keyword>
<feature type="compositionally biased region" description="Low complexity" evidence="1">
    <location>
        <begin position="327"/>
        <end position="343"/>
    </location>
</feature>
<comment type="caution">
    <text evidence="3">The sequence shown here is derived from an EMBL/GenBank/DDBJ whole genome shotgun (WGS) entry which is preliminary data.</text>
</comment>
<feature type="compositionally biased region" description="Basic and acidic residues" evidence="1">
    <location>
        <begin position="222"/>
        <end position="233"/>
    </location>
</feature>
<feature type="compositionally biased region" description="Basic and acidic residues" evidence="1">
    <location>
        <begin position="1"/>
        <end position="15"/>
    </location>
</feature>
<reference evidence="3 4" key="1">
    <citation type="submission" date="2021-01" db="EMBL/GenBank/DDBJ databases">
        <title>Whole genome shotgun sequence of Catellatospora coxensis NBRC 107359.</title>
        <authorList>
            <person name="Komaki H."/>
            <person name="Tamura T."/>
        </authorList>
    </citation>
    <scope>NUCLEOTIDE SEQUENCE [LARGE SCALE GENOMIC DNA]</scope>
    <source>
        <strain evidence="3 4">NBRC 107359</strain>
    </source>
</reference>
<feature type="compositionally biased region" description="Low complexity" evidence="1">
    <location>
        <begin position="182"/>
        <end position="192"/>
    </location>
</feature>
<evidence type="ECO:0000313" key="3">
    <source>
        <dbReference type="EMBL" id="GIG10659.1"/>
    </source>
</evidence>